<evidence type="ECO:0000256" key="1">
    <source>
        <dbReference type="ARBA" id="ARBA00022729"/>
    </source>
</evidence>
<reference evidence="3" key="1">
    <citation type="submission" date="2021-02" db="EMBL/GenBank/DDBJ databases">
        <authorList>
            <person name="Nowell W R."/>
        </authorList>
    </citation>
    <scope>NUCLEOTIDE SEQUENCE</scope>
</reference>
<dbReference type="Pfam" id="PF13517">
    <property type="entry name" value="FG-GAP_3"/>
    <property type="match status" value="3"/>
</dbReference>
<dbReference type="AlphaFoldDB" id="A0A819G258"/>
<dbReference type="Gene3D" id="2.130.10.130">
    <property type="entry name" value="Integrin alpha, N-terminal"/>
    <property type="match status" value="1"/>
</dbReference>
<protein>
    <recommendedName>
        <fullName evidence="2">TLDc domain-containing protein</fullName>
    </recommendedName>
</protein>
<dbReference type="InterPro" id="IPR028994">
    <property type="entry name" value="Integrin_alpha_N"/>
</dbReference>
<dbReference type="InterPro" id="IPR006571">
    <property type="entry name" value="TLDc_dom"/>
</dbReference>
<evidence type="ECO:0000313" key="3">
    <source>
        <dbReference type="EMBL" id="CAF3878369.1"/>
    </source>
</evidence>
<sequence>MTYSLGAASPYSIGIGDFNNDNRMDLVVTNNGTNNTALLVGYGNGNFASPKMYSTGSSSSISIAVGDLNRDNRSDIAVINNDTSTIGIMLGYDEFFPIQKTYSTGLAPYSVVIDDFNNDTRLDIVVANHGDVSVSVLLGYGNGSFANQARYSTGSGPISVAVGDFNGDAHLDIIVANLNDNTISVLLGYGNGSFANQTKYLTGSKPLSVAVGDFNNDNRLDIVVANFGDNTISIRLGYSDGSFANQMTYSTGSGPQFVAVGDFNNDNRLDIVISNWNDNTISVLLGYGDGSFANQTKYSTGYEPLSVAVSDLNNDAHLDIIVANYGDNTLNEYSDCLKCAKTICDQAREMTTILENKLINESNEQKEWKDIKVKLVATSIKAMVILNIGGEKDTFFTALFSKESQLERDHNDGSIFIDRTGKIFTYILEYFRTNTVPINVMKDETLLNSLFIEAEYFRLYSLMDRLGIIYFPNGSLLQPTHQRKLNEFYGKIYQRWELIYKALRHEFGANAFHSRCNNQGPTMTIIQSNNNSLFGGYTSIPWTSDGSYKNDTTAFLFTLINPCHIPPTKYLINSDETGNAVYHHTDDGSIFGSNHDILVKNVSNLNDSSYINFPSSYLDTTGKDDITFNEARNFTTSDIEIYKLA</sequence>
<feature type="domain" description="TLDc" evidence="2">
    <location>
        <begin position="467"/>
        <end position="645"/>
    </location>
</feature>
<dbReference type="InterPro" id="IPR013517">
    <property type="entry name" value="FG-GAP"/>
</dbReference>
<dbReference type="Pfam" id="PF07534">
    <property type="entry name" value="TLD"/>
    <property type="match status" value="1"/>
</dbReference>
<accession>A0A819G258</accession>
<dbReference type="InterPro" id="IPR003131">
    <property type="entry name" value="T1-type_BTB"/>
</dbReference>
<proteinExistence type="predicted"/>
<dbReference type="Gene3D" id="3.30.710.10">
    <property type="entry name" value="Potassium Channel Kv1.1, Chain A"/>
    <property type="match status" value="1"/>
</dbReference>
<dbReference type="InterPro" id="IPR011333">
    <property type="entry name" value="SKP1/BTB/POZ_sf"/>
</dbReference>
<keyword evidence="1" id="KW-0732">Signal</keyword>
<dbReference type="PANTHER" id="PTHR46580">
    <property type="entry name" value="SENSOR KINASE-RELATED"/>
    <property type="match status" value="1"/>
</dbReference>
<name>A0A819G258_9BILA</name>
<dbReference type="PANTHER" id="PTHR46580:SF4">
    <property type="entry name" value="ATP_GTP-BINDING PROTEIN"/>
    <property type="match status" value="1"/>
</dbReference>
<dbReference type="PROSITE" id="PS51886">
    <property type="entry name" value="TLDC"/>
    <property type="match status" value="1"/>
</dbReference>
<dbReference type="SMART" id="SM00584">
    <property type="entry name" value="TLDc"/>
    <property type="match status" value="1"/>
</dbReference>
<dbReference type="SUPFAM" id="SSF54695">
    <property type="entry name" value="POZ domain"/>
    <property type="match status" value="1"/>
</dbReference>
<organism evidence="3 4">
    <name type="scientific">Rotaria sordida</name>
    <dbReference type="NCBI Taxonomy" id="392033"/>
    <lineage>
        <taxon>Eukaryota</taxon>
        <taxon>Metazoa</taxon>
        <taxon>Spiralia</taxon>
        <taxon>Gnathifera</taxon>
        <taxon>Rotifera</taxon>
        <taxon>Eurotatoria</taxon>
        <taxon>Bdelloidea</taxon>
        <taxon>Philodinida</taxon>
        <taxon>Philodinidae</taxon>
        <taxon>Rotaria</taxon>
    </lineage>
</organism>
<evidence type="ECO:0000259" key="2">
    <source>
        <dbReference type="PROSITE" id="PS51886"/>
    </source>
</evidence>
<gene>
    <name evidence="3" type="ORF">FNK824_LOCUS19406</name>
</gene>
<dbReference type="Gene3D" id="2.30.30.100">
    <property type="match status" value="4"/>
</dbReference>
<dbReference type="Pfam" id="PF02214">
    <property type="entry name" value="BTB_2"/>
    <property type="match status" value="1"/>
</dbReference>
<dbReference type="SUPFAM" id="SSF69318">
    <property type="entry name" value="Integrin alpha N-terminal domain"/>
    <property type="match status" value="1"/>
</dbReference>
<dbReference type="EMBL" id="CAJOBE010003403">
    <property type="protein sequence ID" value="CAF3878369.1"/>
    <property type="molecule type" value="Genomic_DNA"/>
</dbReference>
<dbReference type="Proteomes" id="UP000663874">
    <property type="component" value="Unassembled WGS sequence"/>
</dbReference>
<evidence type="ECO:0000313" key="4">
    <source>
        <dbReference type="Proteomes" id="UP000663874"/>
    </source>
</evidence>
<dbReference type="GO" id="GO:0051260">
    <property type="term" value="P:protein homooligomerization"/>
    <property type="evidence" value="ECO:0007669"/>
    <property type="project" value="InterPro"/>
</dbReference>
<comment type="caution">
    <text evidence="3">The sequence shown here is derived from an EMBL/GenBank/DDBJ whole genome shotgun (WGS) entry which is preliminary data.</text>
</comment>
<dbReference type="CDD" id="cd18316">
    <property type="entry name" value="BTB_POZ_KCTD-like"/>
    <property type="match status" value="1"/>
</dbReference>